<organism evidence="2 3">
    <name type="scientific">Romanomermis culicivorax</name>
    <name type="common">Nematode worm</name>
    <dbReference type="NCBI Taxonomy" id="13658"/>
    <lineage>
        <taxon>Eukaryota</taxon>
        <taxon>Metazoa</taxon>
        <taxon>Ecdysozoa</taxon>
        <taxon>Nematoda</taxon>
        <taxon>Enoplea</taxon>
        <taxon>Dorylaimia</taxon>
        <taxon>Mermithida</taxon>
        <taxon>Mermithoidea</taxon>
        <taxon>Mermithidae</taxon>
        <taxon>Romanomermis</taxon>
    </lineage>
</organism>
<dbReference type="Proteomes" id="UP000887565">
    <property type="component" value="Unplaced"/>
</dbReference>
<proteinExistence type="predicted"/>
<keyword evidence="2" id="KW-1185">Reference proteome</keyword>
<name>A0A915J4A4_ROMCU</name>
<feature type="region of interest" description="Disordered" evidence="1">
    <location>
        <begin position="1"/>
        <end position="52"/>
    </location>
</feature>
<dbReference type="AlphaFoldDB" id="A0A915J4A4"/>
<evidence type="ECO:0000313" key="3">
    <source>
        <dbReference type="WBParaSite" id="nRc.2.0.1.t20542-RA"/>
    </source>
</evidence>
<dbReference type="WBParaSite" id="nRc.2.0.1.t20542-RA">
    <property type="protein sequence ID" value="nRc.2.0.1.t20542-RA"/>
    <property type="gene ID" value="nRc.2.0.1.g20542"/>
</dbReference>
<reference evidence="3" key="1">
    <citation type="submission" date="2022-11" db="UniProtKB">
        <authorList>
            <consortium name="WormBaseParasite"/>
        </authorList>
    </citation>
    <scope>IDENTIFICATION</scope>
</reference>
<sequence>MHFINREPSPSSYDETTAESPRSASSPCNAASSSSVDVCAPPPPVASSVPSLDSFRCRSSVPAKR</sequence>
<feature type="compositionally biased region" description="Polar residues" evidence="1">
    <location>
        <begin position="8"/>
        <end position="19"/>
    </location>
</feature>
<feature type="compositionally biased region" description="Low complexity" evidence="1">
    <location>
        <begin position="20"/>
        <end position="39"/>
    </location>
</feature>
<evidence type="ECO:0000256" key="1">
    <source>
        <dbReference type="SAM" id="MobiDB-lite"/>
    </source>
</evidence>
<protein>
    <submittedName>
        <fullName evidence="3">Uncharacterized protein</fullName>
    </submittedName>
</protein>
<accession>A0A915J4A4</accession>
<evidence type="ECO:0000313" key="2">
    <source>
        <dbReference type="Proteomes" id="UP000887565"/>
    </source>
</evidence>